<dbReference type="EC" id="2.7.13.3" evidence="2"/>
<dbReference type="SMART" id="SM00448">
    <property type="entry name" value="REC"/>
    <property type="match status" value="1"/>
</dbReference>
<dbReference type="InterPro" id="IPR005467">
    <property type="entry name" value="His_kinase_dom"/>
</dbReference>
<dbReference type="SUPFAM" id="SSF47384">
    <property type="entry name" value="Homodimeric domain of signal transducing histidine kinase"/>
    <property type="match status" value="1"/>
</dbReference>
<evidence type="ECO:0000256" key="2">
    <source>
        <dbReference type="ARBA" id="ARBA00012438"/>
    </source>
</evidence>
<keyword evidence="5" id="KW-0418">Kinase</keyword>
<dbReference type="PROSITE" id="PS50110">
    <property type="entry name" value="RESPONSE_REGULATORY"/>
    <property type="match status" value="1"/>
</dbReference>
<evidence type="ECO:0000259" key="7">
    <source>
        <dbReference type="PROSITE" id="PS50109"/>
    </source>
</evidence>
<protein>
    <recommendedName>
        <fullName evidence="2">histidine kinase</fullName>
        <ecNumber evidence="2">2.7.13.3</ecNumber>
    </recommendedName>
</protein>
<evidence type="ECO:0000256" key="5">
    <source>
        <dbReference type="ARBA" id="ARBA00022777"/>
    </source>
</evidence>
<evidence type="ECO:0000256" key="4">
    <source>
        <dbReference type="ARBA" id="ARBA00022679"/>
    </source>
</evidence>
<evidence type="ECO:0000256" key="1">
    <source>
        <dbReference type="ARBA" id="ARBA00000085"/>
    </source>
</evidence>
<dbReference type="SUPFAM" id="SSF55874">
    <property type="entry name" value="ATPase domain of HSP90 chaperone/DNA topoisomerase II/histidine kinase"/>
    <property type="match status" value="1"/>
</dbReference>
<dbReference type="PRINTS" id="PR00344">
    <property type="entry name" value="BCTRLSENSOR"/>
</dbReference>
<proteinExistence type="predicted"/>
<dbReference type="Gene3D" id="1.10.287.130">
    <property type="match status" value="1"/>
</dbReference>
<dbReference type="Proteomes" id="UP000257323">
    <property type="component" value="Unassembled WGS sequence"/>
</dbReference>
<dbReference type="InterPro" id="IPR036097">
    <property type="entry name" value="HisK_dim/P_sf"/>
</dbReference>
<dbReference type="FunFam" id="3.30.565.10:FF:000006">
    <property type="entry name" value="Sensor histidine kinase WalK"/>
    <property type="match status" value="1"/>
</dbReference>
<dbReference type="Pfam" id="PF02518">
    <property type="entry name" value="HATPase_c"/>
    <property type="match status" value="1"/>
</dbReference>
<evidence type="ECO:0000259" key="8">
    <source>
        <dbReference type="PROSITE" id="PS50110"/>
    </source>
</evidence>
<evidence type="ECO:0000313" key="9">
    <source>
        <dbReference type="EMBL" id="RFT17020.1"/>
    </source>
</evidence>
<feature type="domain" description="Response regulatory" evidence="8">
    <location>
        <begin position="5"/>
        <end position="119"/>
    </location>
</feature>
<gene>
    <name evidence="9" type="ORF">OP8BY_0962</name>
</gene>
<sequence length="354" mass="39837">MSQPRILFIDDEEIVLRSCRRIFAGSGYEIETALSGEEGLSKALNQDFDLVVTDLKMPGIGGMEVLTRLRKSRPDTTVIIFTGYASVDTAREALKNGAFDYIPKPFTPEEIREVIKNALEARAGKQRTMLDLMAIVSHELKSPVSALHTTASTLYKGYFGQLSPEQMKILETIIRNCEYLEDIIRSYLDLSKMELDQLDSFKEQIYFAKDVVEEVLTLPEIQDNTKKMTVSKNFPQDVKINGDPRLLRILVRNLVSNAIKYGTEGTEVKLGLETKDGQMVFSVHNLGVGIRPEDGPRLFRKFERLKQQGTEGVKGSGLGLYICKKIVDSHGGKIWFESEPGRWVTFYVSLPLAS</sequence>
<keyword evidence="4" id="KW-0808">Transferase</keyword>
<dbReference type="InterPro" id="IPR003661">
    <property type="entry name" value="HisK_dim/P_dom"/>
</dbReference>
<feature type="domain" description="Histidine kinase" evidence="7">
    <location>
        <begin position="135"/>
        <end position="354"/>
    </location>
</feature>
<evidence type="ECO:0000313" key="10">
    <source>
        <dbReference type="Proteomes" id="UP000257323"/>
    </source>
</evidence>
<dbReference type="Pfam" id="PF00512">
    <property type="entry name" value="HisKA"/>
    <property type="match status" value="1"/>
</dbReference>
<dbReference type="Pfam" id="PF00072">
    <property type="entry name" value="Response_reg"/>
    <property type="match status" value="1"/>
</dbReference>
<dbReference type="Gene3D" id="3.40.50.2300">
    <property type="match status" value="1"/>
</dbReference>
<dbReference type="CDD" id="cd00075">
    <property type="entry name" value="HATPase"/>
    <property type="match status" value="1"/>
</dbReference>
<comment type="catalytic activity">
    <reaction evidence="1">
        <text>ATP + protein L-histidine = ADP + protein N-phospho-L-histidine.</text>
        <dbReference type="EC" id="2.7.13.3"/>
    </reaction>
</comment>
<evidence type="ECO:0000256" key="6">
    <source>
        <dbReference type="PROSITE-ProRule" id="PRU00169"/>
    </source>
</evidence>
<dbReference type="InterPro" id="IPR036890">
    <property type="entry name" value="HATPase_C_sf"/>
</dbReference>
<feature type="modified residue" description="4-aspartylphosphate" evidence="6">
    <location>
        <position position="54"/>
    </location>
</feature>
<keyword evidence="3 6" id="KW-0597">Phosphoprotein</keyword>
<reference evidence="9 10" key="1">
    <citation type="submission" date="2018-08" db="EMBL/GenBank/DDBJ databases">
        <title>Genome analysis of the thermophilic bacterium of the candidate phylum Aminicenantes from deep subsurface aquifer revealed its physiology and ecological role.</title>
        <authorList>
            <person name="Kadnikov V.V."/>
            <person name="Mardanov A.V."/>
            <person name="Beletsky A.V."/>
            <person name="Karnachuk O.V."/>
            <person name="Ravin N.V."/>
        </authorList>
    </citation>
    <scope>NUCLEOTIDE SEQUENCE [LARGE SCALE GENOMIC DNA]</scope>
    <source>
        <strain evidence="9">BY38</strain>
    </source>
</reference>
<dbReference type="InterPro" id="IPR004358">
    <property type="entry name" value="Sig_transdc_His_kin-like_C"/>
</dbReference>
<organism evidence="9 10">
    <name type="scientific">Candidatus Saccharicenans subterraneus</name>
    <dbReference type="NCBI Taxonomy" id="2508984"/>
    <lineage>
        <taxon>Bacteria</taxon>
        <taxon>Candidatus Aminicenantota</taxon>
        <taxon>Candidatus Aminicenantia</taxon>
        <taxon>Candidatus Aminicenantales</taxon>
        <taxon>Candidatus Saccharicenantaceae</taxon>
        <taxon>Candidatus Saccharicenans</taxon>
    </lineage>
</organism>
<dbReference type="PANTHER" id="PTHR43547">
    <property type="entry name" value="TWO-COMPONENT HISTIDINE KINASE"/>
    <property type="match status" value="1"/>
</dbReference>
<dbReference type="EMBL" id="QUAH01000001">
    <property type="protein sequence ID" value="RFT17020.1"/>
    <property type="molecule type" value="Genomic_DNA"/>
</dbReference>
<dbReference type="Gene3D" id="3.30.565.10">
    <property type="entry name" value="Histidine kinase-like ATPase, C-terminal domain"/>
    <property type="match status" value="1"/>
</dbReference>
<dbReference type="SMART" id="SM00387">
    <property type="entry name" value="HATPase_c"/>
    <property type="match status" value="1"/>
</dbReference>
<dbReference type="SUPFAM" id="SSF52172">
    <property type="entry name" value="CheY-like"/>
    <property type="match status" value="1"/>
</dbReference>
<name>A0A3E2BQG4_9BACT</name>
<dbReference type="InterPro" id="IPR003594">
    <property type="entry name" value="HATPase_dom"/>
</dbReference>
<dbReference type="PANTHER" id="PTHR43547:SF2">
    <property type="entry name" value="HYBRID SIGNAL TRANSDUCTION HISTIDINE KINASE C"/>
    <property type="match status" value="1"/>
</dbReference>
<dbReference type="InterPro" id="IPR001789">
    <property type="entry name" value="Sig_transdc_resp-reg_receiver"/>
</dbReference>
<dbReference type="InterPro" id="IPR011006">
    <property type="entry name" value="CheY-like_superfamily"/>
</dbReference>
<dbReference type="CDD" id="cd00082">
    <property type="entry name" value="HisKA"/>
    <property type="match status" value="1"/>
</dbReference>
<dbReference type="PROSITE" id="PS50109">
    <property type="entry name" value="HIS_KIN"/>
    <property type="match status" value="1"/>
</dbReference>
<dbReference type="GO" id="GO:0000155">
    <property type="term" value="F:phosphorelay sensor kinase activity"/>
    <property type="evidence" value="ECO:0007669"/>
    <property type="project" value="InterPro"/>
</dbReference>
<dbReference type="SMART" id="SM00388">
    <property type="entry name" value="HisKA"/>
    <property type="match status" value="1"/>
</dbReference>
<accession>A0A3E2BQG4</accession>
<dbReference type="AlphaFoldDB" id="A0A3E2BQG4"/>
<evidence type="ECO:0000256" key="3">
    <source>
        <dbReference type="ARBA" id="ARBA00022553"/>
    </source>
</evidence>
<comment type="caution">
    <text evidence="9">The sequence shown here is derived from an EMBL/GenBank/DDBJ whole genome shotgun (WGS) entry which is preliminary data.</text>
</comment>